<dbReference type="PANTHER" id="PTHR12126">
    <property type="entry name" value="NADH-UBIQUINONE OXIDOREDUCTASE 39 KDA SUBUNIT-RELATED"/>
    <property type="match status" value="1"/>
</dbReference>
<gene>
    <name evidence="2" type="ordered locus">RPE_0505</name>
</gene>
<accession>Q07UC0</accession>
<dbReference type="CDD" id="cd05271">
    <property type="entry name" value="NDUFA9_like_SDR_a"/>
    <property type="match status" value="1"/>
</dbReference>
<dbReference type="Gene3D" id="3.40.50.720">
    <property type="entry name" value="NAD(P)-binding Rossmann-like Domain"/>
    <property type="match status" value="1"/>
</dbReference>
<dbReference type="GO" id="GO:0044877">
    <property type="term" value="F:protein-containing complex binding"/>
    <property type="evidence" value="ECO:0007669"/>
    <property type="project" value="TreeGrafter"/>
</dbReference>
<protein>
    <submittedName>
        <fullName evidence="2">NAD-dependent epimerase/dehydratase</fullName>
    </submittedName>
</protein>
<organism evidence="2">
    <name type="scientific">Rhodopseudomonas palustris (strain BisA53)</name>
    <dbReference type="NCBI Taxonomy" id="316055"/>
    <lineage>
        <taxon>Bacteria</taxon>
        <taxon>Pseudomonadati</taxon>
        <taxon>Pseudomonadota</taxon>
        <taxon>Alphaproteobacteria</taxon>
        <taxon>Hyphomicrobiales</taxon>
        <taxon>Nitrobacteraceae</taxon>
        <taxon>Rhodopseudomonas</taxon>
    </lineage>
</organism>
<dbReference type="Pfam" id="PF01370">
    <property type="entry name" value="Epimerase"/>
    <property type="match status" value="1"/>
</dbReference>
<dbReference type="InterPro" id="IPR036291">
    <property type="entry name" value="NAD(P)-bd_dom_sf"/>
</dbReference>
<dbReference type="STRING" id="316055.RPE_0505"/>
<evidence type="ECO:0000313" key="2">
    <source>
        <dbReference type="EMBL" id="ABJ04464.1"/>
    </source>
</evidence>
<dbReference type="EMBL" id="CP000463">
    <property type="protein sequence ID" value="ABJ04464.1"/>
    <property type="molecule type" value="Genomic_DNA"/>
</dbReference>
<dbReference type="HOGENOM" id="CLU_007383_6_5_5"/>
<evidence type="ECO:0000259" key="1">
    <source>
        <dbReference type="Pfam" id="PF01370"/>
    </source>
</evidence>
<dbReference type="InterPro" id="IPR001509">
    <property type="entry name" value="Epimerase_deHydtase"/>
</dbReference>
<dbReference type="eggNOG" id="COG0702">
    <property type="taxonomic scope" value="Bacteria"/>
</dbReference>
<sequence>MASHSDTLVTVFGGSGFLGRHIVSALARRDYRIRVAVRRPELAGHLQPIGRVGQIHAVQANLRNPASVAAAMGDAGVVVNLVGILAETGKQTFDAVQGQGAGAVAQAAATAGARMVHVSAIGADAASASRYARAKAAGEKAVLAAVPAATIMRPSVVFGPEDQFTNRFAALARMLPFVPLVGGGANRLQPVYVGDVAQAVATAVEGLAKPGAVYELGGPEVLTMREVIEAILQIIQRRRTLLSLPFGLAKLQAALLQFAPGILQLTPDQVELLKVDNVVSEAAKAAGLTLQGLGIAPDSLQAMAPSYLWRFRKTGQFAGKPIAERPSA</sequence>
<dbReference type="KEGG" id="rpe:RPE_0505"/>
<feature type="domain" description="NAD-dependent epimerase/dehydratase" evidence="1">
    <location>
        <begin position="9"/>
        <end position="217"/>
    </location>
</feature>
<name>Q07UC0_RHOP5</name>
<dbReference type="SUPFAM" id="SSF51735">
    <property type="entry name" value="NAD(P)-binding Rossmann-fold domains"/>
    <property type="match status" value="1"/>
</dbReference>
<dbReference type="AlphaFoldDB" id="Q07UC0"/>
<dbReference type="FunFam" id="3.40.50.720:FF:000702">
    <property type="entry name" value="NADH dehydrogenase (Ubiquinone)"/>
    <property type="match status" value="1"/>
</dbReference>
<dbReference type="InterPro" id="IPR051207">
    <property type="entry name" value="ComplexI_NDUFA9_subunit"/>
</dbReference>
<proteinExistence type="predicted"/>
<dbReference type="OrthoDB" id="9776313at2"/>
<reference evidence="2" key="1">
    <citation type="submission" date="2006-09" db="EMBL/GenBank/DDBJ databases">
        <title>Complete sequence of Rhodopseudomonas palustris BisA53.</title>
        <authorList>
            <consortium name="US DOE Joint Genome Institute"/>
            <person name="Copeland A."/>
            <person name="Lucas S."/>
            <person name="Lapidus A."/>
            <person name="Barry K."/>
            <person name="Detter J.C."/>
            <person name="Glavina del Rio T."/>
            <person name="Hammon N."/>
            <person name="Israni S."/>
            <person name="Dalin E."/>
            <person name="Tice H."/>
            <person name="Pitluck S."/>
            <person name="Chain P."/>
            <person name="Malfatti S."/>
            <person name="Shin M."/>
            <person name="Vergez L."/>
            <person name="Schmutz J."/>
            <person name="Larimer F."/>
            <person name="Land M."/>
            <person name="Hauser L."/>
            <person name="Pelletier D.A."/>
            <person name="Kyrpides N."/>
            <person name="Kim E."/>
            <person name="Harwood C.S."/>
            <person name="Oda Y."/>
            <person name="Richardson P."/>
        </authorList>
    </citation>
    <scope>NUCLEOTIDE SEQUENCE [LARGE SCALE GENOMIC DNA]</scope>
    <source>
        <strain evidence="2">BisA53</strain>
    </source>
</reference>
<dbReference type="PANTHER" id="PTHR12126:SF11">
    <property type="entry name" value="NADH DEHYDROGENASE [UBIQUINONE] 1 ALPHA SUBCOMPLEX SUBUNIT 9, MITOCHONDRIAL"/>
    <property type="match status" value="1"/>
</dbReference>